<dbReference type="InterPro" id="IPR049050">
    <property type="entry name" value="nSTAND3"/>
</dbReference>
<dbReference type="Pfam" id="PF20720">
    <property type="entry name" value="nSTAND3"/>
    <property type="match status" value="1"/>
</dbReference>
<evidence type="ECO:0000256" key="3">
    <source>
        <dbReference type="PROSITE-ProRule" id="PRU00023"/>
    </source>
</evidence>
<sequence length="999" mass="114438">MEDHMPRKITDEEICYLRIFHLLLRVANPVVRDTFNTEFHPKKLKAEFSRNYNVLLDLKKKRVIDKQQWELIFPNSEPVSSEKFDITLMACLLRNLANIDIQDCLPTCSDKSLAADLSRIKTYRNKVVHCDKGILSQQEFNQYWGDISQAIIRLGGPKYRQRCDDLKQKELDTTDKDFFNEIKNLRRQTIPEGVAVITETLLEEWSQQNERVVRTKAIQTIIKAVEEKAVVTIIGPPGCGKSTSAHHVAVHLNKSMSYEVIPAKRANDIVQYYNPHCNQVFVFDDICGKSTLDKQKVVEWRDLAKEVNILTTNNRIKVLATCRSYIFKERLIANIDLLSSNCVDFTSEHCCLSEKEKLDIARVFFDENDIIALQNSKQYTKYDSFPLLCEFYSKNRKGSIEVFFSSPIEAIISELSRLNDDFDQTNIATLFLFVVYNNCIPITILNSQSDLKQILETIVLYFDYASSLNFTVVKQKLQHQISCFTKISDDIYSIIHDKIFDILVLFFGQNYFKLCLKIGHPEIIRDRFQFESTVDNSAIQQQSCMIKVPVSLEESYFDRLCQDLSKGSVDDVFNNTQLTNVQFQTKFVQNFKHRDSARDKILSLSHTDWSPILIVARHGYFALVKMLIDMGLNVNICDTKGRTPLFFASYGGHRDITKLLLKHHANAKICDKKERSPLYIASVRGFAEIVALLLKEGVMNISTINGVPPLYIATVFGNTDIVKLYLENGFDANVQTKHKQTPIYAACYLNHVDIVKLLLNVNCNTNICTESSESPLLVACRYGYTSIVELLLVNGSDPDLCNTNTDRTSELHSKNDDFIDTLVLHETIEPALLEVLKNILKVDRKIFHLDCDRILRKKNESPLFIASYMGYFDIVKLLLDHHCNPNFDNYFEESPVDIAVKHGHTEIVELLLKYKADHNLCNKDCVYPLEQAVSECAQMTPGLFENMNDLDGYKGNSSSIQNPQSRLKTVKLLLQSNADPNLCDAKTKHYCLQLRKGAL</sequence>
<dbReference type="SUPFAM" id="SSF48403">
    <property type="entry name" value="Ankyrin repeat"/>
    <property type="match status" value="2"/>
</dbReference>
<dbReference type="Pfam" id="PF12796">
    <property type="entry name" value="Ank_2"/>
    <property type="match status" value="3"/>
</dbReference>
<reference evidence="6" key="1">
    <citation type="submission" date="2018-11" db="EMBL/GenBank/DDBJ databases">
        <authorList>
            <person name="Alioto T."/>
            <person name="Alioto T."/>
        </authorList>
    </citation>
    <scope>NUCLEOTIDE SEQUENCE</scope>
</reference>
<evidence type="ECO:0000313" key="7">
    <source>
        <dbReference type="Proteomes" id="UP000596742"/>
    </source>
</evidence>
<evidence type="ECO:0000256" key="2">
    <source>
        <dbReference type="ARBA" id="ARBA00023043"/>
    </source>
</evidence>
<feature type="repeat" description="ANK" evidence="3">
    <location>
        <begin position="607"/>
        <end position="639"/>
    </location>
</feature>
<evidence type="ECO:0000259" key="5">
    <source>
        <dbReference type="Pfam" id="PF20720"/>
    </source>
</evidence>
<dbReference type="Gene3D" id="3.40.50.300">
    <property type="entry name" value="P-loop containing nucleotide triphosphate hydrolases"/>
    <property type="match status" value="1"/>
</dbReference>
<dbReference type="SUPFAM" id="SSF52540">
    <property type="entry name" value="P-loop containing nucleoside triphosphate hydrolases"/>
    <property type="match status" value="1"/>
</dbReference>
<accession>A0A8B6HJ51</accession>
<comment type="caution">
    <text evidence="6">The sequence shown here is derived from an EMBL/GenBank/DDBJ whole genome shotgun (WGS) entry which is preliminary data.</text>
</comment>
<feature type="repeat" description="ANK" evidence="3">
    <location>
        <begin position="891"/>
        <end position="923"/>
    </location>
</feature>
<dbReference type="PROSITE" id="PS50088">
    <property type="entry name" value="ANK_REPEAT"/>
    <property type="match status" value="7"/>
</dbReference>
<name>A0A8B6HJ51_MYTGA</name>
<dbReference type="InterPro" id="IPR041249">
    <property type="entry name" value="HEPN_DZIP3"/>
</dbReference>
<dbReference type="EMBL" id="UYJE01010078">
    <property type="protein sequence ID" value="VDI79532.1"/>
    <property type="molecule type" value="Genomic_DNA"/>
</dbReference>
<feature type="domain" description="DZIP3-like HEPN" evidence="4">
    <location>
        <begin position="41"/>
        <end position="176"/>
    </location>
</feature>
<feature type="repeat" description="ANK" evidence="3">
    <location>
        <begin position="858"/>
        <end position="890"/>
    </location>
</feature>
<proteinExistence type="predicted"/>
<organism evidence="6 7">
    <name type="scientific">Mytilus galloprovincialis</name>
    <name type="common">Mediterranean mussel</name>
    <dbReference type="NCBI Taxonomy" id="29158"/>
    <lineage>
        <taxon>Eukaryota</taxon>
        <taxon>Metazoa</taxon>
        <taxon>Spiralia</taxon>
        <taxon>Lophotrochozoa</taxon>
        <taxon>Mollusca</taxon>
        <taxon>Bivalvia</taxon>
        <taxon>Autobranchia</taxon>
        <taxon>Pteriomorphia</taxon>
        <taxon>Mytilida</taxon>
        <taxon>Mytiloidea</taxon>
        <taxon>Mytilidae</taxon>
        <taxon>Mytilinae</taxon>
        <taxon>Mytilus</taxon>
    </lineage>
</organism>
<protein>
    <recommendedName>
        <fullName evidence="8">DZIP3-like HEPN domain-containing protein</fullName>
    </recommendedName>
</protein>
<dbReference type="InterPro" id="IPR036770">
    <property type="entry name" value="Ankyrin_rpt-contain_sf"/>
</dbReference>
<dbReference type="PANTHER" id="PTHR24198">
    <property type="entry name" value="ANKYRIN REPEAT AND PROTEIN KINASE DOMAIN-CONTAINING PROTEIN"/>
    <property type="match status" value="1"/>
</dbReference>
<evidence type="ECO:0000259" key="4">
    <source>
        <dbReference type="Pfam" id="PF18738"/>
    </source>
</evidence>
<keyword evidence="1" id="KW-0677">Repeat</keyword>
<dbReference type="OrthoDB" id="5964200at2759"/>
<keyword evidence="2 3" id="KW-0040">ANK repeat</keyword>
<evidence type="ECO:0000256" key="1">
    <source>
        <dbReference type="ARBA" id="ARBA00022737"/>
    </source>
</evidence>
<gene>
    <name evidence="6" type="ORF">MGAL_10B067439</name>
</gene>
<evidence type="ECO:0008006" key="8">
    <source>
        <dbReference type="Google" id="ProtNLM"/>
    </source>
</evidence>
<dbReference type="InterPro" id="IPR002110">
    <property type="entry name" value="Ankyrin_rpt"/>
</dbReference>
<dbReference type="SMART" id="SM00248">
    <property type="entry name" value="ANK"/>
    <property type="match status" value="9"/>
</dbReference>
<dbReference type="PANTHER" id="PTHR24198:SF165">
    <property type="entry name" value="ANKYRIN REPEAT-CONTAINING PROTEIN-RELATED"/>
    <property type="match status" value="1"/>
</dbReference>
<dbReference type="Gene3D" id="1.25.40.20">
    <property type="entry name" value="Ankyrin repeat-containing domain"/>
    <property type="match status" value="3"/>
</dbReference>
<dbReference type="Proteomes" id="UP000596742">
    <property type="component" value="Unassembled WGS sequence"/>
</dbReference>
<keyword evidence="7" id="KW-1185">Reference proteome</keyword>
<feature type="repeat" description="ANK" evidence="3">
    <location>
        <begin position="640"/>
        <end position="672"/>
    </location>
</feature>
<dbReference type="PROSITE" id="PS50297">
    <property type="entry name" value="ANK_REP_REGION"/>
    <property type="match status" value="4"/>
</dbReference>
<feature type="repeat" description="ANK" evidence="3">
    <location>
        <begin position="738"/>
        <end position="770"/>
    </location>
</feature>
<evidence type="ECO:0000313" key="6">
    <source>
        <dbReference type="EMBL" id="VDI79532.1"/>
    </source>
</evidence>
<feature type="domain" description="Novel STAND NTPase 3" evidence="5">
    <location>
        <begin position="213"/>
        <end position="360"/>
    </location>
</feature>
<feature type="repeat" description="ANK" evidence="3">
    <location>
        <begin position="705"/>
        <end position="737"/>
    </location>
</feature>
<dbReference type="AlphaFoldDB" id="A0A8B6HJ51"/>
<dbReference type="InterPro" id="IPR027417">
    <property type="entry name" value="P-loop_NTPase"/>
</dbReference>
<feature type="repeat" description="ANK" evidence="3">
    <location>
        <begin position="771"/>
        <end position="803"/>
    </location>
</feature>
<dbReference type="Pfam" id="PF18738">
    <property type="entry name" value="HEPN_DZIP3"/>
    <property type="match status" value="1"/>
</dbReference>